<comment type="caution">
    <text evidence="1">The sequence shown here is derived from an EMBL/GenBank/DDBJ whole genome shotgun (WGS) entry which is preliminary data.</text>
</comment>
<geneLocation type="mitochondrion" evidence="1"/>
<organism evidence="1">
    <name type="scientific">Picea glauca</name>
    <name type="common">White spruce</name>
    <name type="synonym">Pinus glauca</name>
    <dbReference type="NCBI Taxonomy" id="3330"/>
    <lineage>
        <taxon>Eukaryota</taxon>
        <taxon>Viridiplantae</taxon>
        <taxon>Streptophyta</taxon>
        <taxon>Embryophyta</taxon>
        <taxon>Tracheophyta</taxon>
        <taxon>Spermatophyta</taxon>
        <taxon>Pinopsida</taxon>
        <taxon>Pinidae</taxon>
        <taxon>Conifers I</taxon>
        <taxon>Pinales</taxon>
        <taxon>Pinaceae</taxon>
        <taxon>Picea</taxon>
    </lineage>
</organism>
<dbReference type="AlphaFoldDB" id="A0A117NIC6"/>
<evidence type="ECO:0000313" key="1">
    <source>
        <dbReference type="EMBL" id="KUM49748.1"/>
    </source>
</evidence>
<dbReference type="PROSITE" id="PS51257">
    <property type="entry name" value="PROKAR_LIPOPROTEIN"/>
    <property type="match status" value="1"/>
</dbReference>
<gene>
    <name evidence="1" type="ORF">ABT39_MTgene2975</name>
</gene>
<name>A0A117NIC6_PICGL</name>
<keyword evidence="1" id="KW-0496">Mitochondrion</keyword>
<accession>A0A117NIC6</accession>
<sequence length="81" mass="9479">MRNYPTLCPMFGYMMTAIACPFIEGDRYRSMDDTHILQSARAFSHYPIPHKRLLYFIIAFAHTKPAYHSTVTYENITAFPK</sequence>
<proteinExistence type="predicted"/>
<protein>
    <submittedName>
        <fullName evidence="1">Uncharacterized protein</fullName>
    </submittedName>
</protein>
<reference evidence="1" key="1">
    <citation type="journal article" date="2015" name="Genome Biol. Evol.">
        <title>Organellar Genomes of White Spruce (Picea glauca): Assembly and Annotation.</title>
        <authorList>
            <person name="Jackman S.D."/>
            <person name="Warren R.L."/>
            <person name="Gibb E.A."/>
            <person name="Vandervalk B.P."/>
            <person name="Mohamadi H."/>
            <person name="Chu J."/>
            <person name="Raymond A."/>
            <person name="Pleasance S."/>
            <person name="Coope R."/>
            <person name="Wildung M.R."/>
            <person name="Ritland C.E."/>
            <person name="Bousquet J."/>
            <person name="Jones S.J."/>
            <person name="Bohlmann J."/>
            <person name="Birol I."/>
        </authorList>
    </citation>
    <scope>NUCLEOTIDE SEQUENCE [LARGE SCALE GENOMIC DNA]</scope>
    <source>
        <tissue evidence="1">Flushing bud</tissue>
    </source>
</reference>
<dbReference type="EMBL" id="LKAM01000002">
    <property type="protein sequence ID" value="KUM49748.1"/>
    <property type="molecule type" value="Genomic_DNA"/>
</dbReference>